<feature type="region of interest" description="Disordered" evidence="1">
    <location>
        <begin position="368"/>
        <end position="402"/>
    </location>
</feature>
<evidence type="ECO:0000256" key="1">
    <source>
        <dbReference type="SAM" id="MobiDB-lite"/>
    </source>
</evidence>
<evidence type="ECO:0000313" key="2">
    <source>
        <dbReference type="EMBL" id="GAA4100866.1"/>
    </source>
</evidence>
<feature type="region of interest" description="Disordered" evidence="1">
    <location>
        <begin position="1"/>
        <end position="25"/>
    </location>
</feature>
<dbReference type="InterPro" id="IPR025447">
    <property type="entry name" value="DUF4192"/>
</dbReference>
<name>A0ABP7WZT0_9ACTN</name>
<gene>
    <name evidence="2" type="ORF">GCM10022214_77870</name>
</gene>
<comment type="caution">
    <text evidence="2">The sequence shown here is derived from an EMBL/GenBank/DDBJ whole genome shotgun (WGS) entry which is preliminary data.</text>
</comment>
<evidence type="ECO:0000313" key="3">
    <source>
        <dbReference type="Proteomes" id="UP001500683"/>
    </source>
</evidence>
<dbReference type="RefSeq" id="WP_344957647.1">
    <property type="nucleotide sequence ID" value="NZ_BAAAZG010000061.1"/>
</dbReference>
<feature type="compositionally biased region" description="Basic and acidic residues" evidence="1">
    <location>
        <begin position="393"/>
        <end position="402"/>
    </location>
</feature>
<accession>A0ABP7WZT0</accession>
<organism evidence="2 3">
    <name type="scientific">Actinomadura miaoliensis</name>
    <dbReference type="NCBI Taxonomy" id="430685"/>
    <lineage>
        <taxon>Bacteria</taxon>
        <taxon>Bacillati</taxon>
        <taxon>Actinomycetota</taxon>
        <taxon>Actinomycetes</taxon>
        <taxon>Streptosporangiales</taxon>
        <taxon>Thermomonosporaceae</taxon>
        <taxon>Actinomadura</taxon>
    </lineage>
</organism>
<reference evidence="3" key="1">
    <citation type="journal article" date="2019" name="Int. J. Syst. Evol. Microbiol.">
        <title>The Global Catalogue of Microorganisms (GCM) 10K type strain sequencing project: providing services to taxonomists for standard genome sequencing and annotation.</title>
        <authorList>
            <consortium name="The Broad Institute Genomics Platform"/>
            <consortium name="The Broad Institute Genome Sequencing Center for Infectious Disease"/>
            <person name="Wu L."/>
            <person name="Ma J."/>
        </authorList>
    </citation>
    <scope>NUCLEOTIDE SEQUENCE [LARGE SCALE GENOMIC DNA]</scope>
    <source>
        <strain evidence="3">JCM 16702</strain>
    </source>
</reference>
<dbReference type="EMBL" id="BAAAZG010000061">
    <property type="protein sequence ID" value="GAA4100866.1"/>
    <property type="molecule type" value="Genomic_DNA"/>
</dbReference>
<keyword evidence="3" id="KW-1185">Reference proteome</keyword>
<dbReference type="Proteomes" id="UP001500683">
    <property type="component" value="Unassembled WGS sequence"/>
</dbReference>
<dbReference type="Pfam" id="PF13830">
    <property type="entry name" value="DUF4192"/>
    <property type="match status" value="1"/>
</dbReference>
<sequence length="402" mass="43551">MPDEHERESNIPAESQTGAAFGGTEPSQVVIRGPVDAIALVAYMVGYHPSRSLVVVGISEQGRVVGVRQNLPLPGRAASAGKEAEAIGENLVAVLNRNGSSSALLLGYGPNEQVTPVMEGVLPIFNQAGVQVLEALRVDQGRWWSYTCQNPSCCPPEGTAYDVSTSVIAAQATLAGQVVLDDRDQLVESVAPVQGKEHTAMEEATKRAEQRMRERIAASGSRADKAAHLIDEGRTFIAELADQVRTGEIRLDDDEVAWLGLLLSSVRLRDEAWVRIDVDHLRQHVEFWRDVVRRVGERYVAAPASLLAYAAFEMGDGALANVALDRACAADPLYSMAHLIREIVTAGIPPEKARLDITPEELAAAYAEREHSQNQQAARIAHGSEQPFSLRRTRSEGEAEPS</sequence>
<proteinExistence type="predicted"/>
<protein>
    <submittedName>
        <fullName evidence="2">DUF4192 domain-containing protein</fullName>
    </submittedName>
</protein>